<dbReference type="GO" id="GO:0044183">
    <property type="term" value="F:protein folding chaperone"/>
    <property type="evidence" value="ECO:0007669"/>
    <property type="project" value="InterPro"/>
</dbReference>
<keyword evidence="8" id="KW-1185">Reference proteome</keyword>
<keyword evidence="2 6" id="KW-0812">Transmembrane</keyword>
<dbReference type="GO" id="GO:0005789">
    <property type="term" value="C:endoplasmic reticulum membrane"/>
    <property type="evidence" value="ECO:0007669"/>
    <property type="project" value="InterPro"/>
</dbReference>
<keyword evidence="3 6" id="KW-1133">Transmembrane helix</keyword>
<evidence type="ECO:0000313" key="7">
    <source>
        <dbReference type="EMBL" id="KAF2400310.1"/>
    </source>
</evidence>
<proteinExistence type="predicted"/>
<accession>A0A6G1HWB4</accession>
<keyword evidence="4 6" id="KW-0472">Membrane</keyword>
<feature type="region of interest" description="Disordered" evidence="5">
    <location>
        <begin position="1"/>
        <end position="28"/>
    </location>
</feature>
<dbReference type="EMBL" id="ML996695">
    <property type="protein sequence ID" value="KAF2400310.1"/>
    <property type="molecule type" value="Genomic_DNA"/>
</dbReference>
<gene>
    <name evidence="7" type="ORF">EJ06DRAFT_425852</name>
</gene>
<dbReference type="OrthoDB" id="284718at2759"/>
<evidence type="ECO:0000256" key="6">
    <source>
        <dbReference type="SAM" id="Phobius"/>
    </source>
</evidence>
<evidence type="ECO:0000256" key="1">
    <source>
        <dbReference type="ARBA" id="ARBA00004370"/>
    </source>
</evidence>
<dbReference type="InterPro" id="IPR005351">
    <property type="entry name" value="ASTER"/>
</dbReference>
<protein>
    <submittedName>
        <fullName evidence="7">Uncharacterized protein</fullName>
    </submittedName>
</protein>
<comment type="subcellular location">
    <subcellularLocation>
        <location evidence="1">Membrane</location>
    </subcellularLocation>
</comment>
<dbReference type="PANTHER" id="PTHR28038">
    <property type="entry name" value="ADL329WP"/>
    <property type="match status" value="1"/>
</dbReference>
<reference evidence="7" key="1">
    <citation type="journal article" date="2020" name="Stud. Mycol.">
        <title>101 Dothideomycetes genomes: a test case for predicting lifestyles and emergence of pathogens.</title>
        <authorList>
            <person name="Haridas S."/>
            <person name="Albert R."/>
            <person name="Binder M."/>
            <person name="Bloem J."/>
            <person name="Labutti K."/>
            <person name="Salamov A."/>
            <person name="Andreopoulos B."/>
            <person name="Baker S."/>
            <person name="Barry K."/>
            <person name="Bills G."/>
            <person name="Bluhm B."/>
            <person name="Cannon C."/>
            <person name="Castanera R."/>
            <person name="Culley D."/>
            <person name="Daum C."/>
            <person name="Ezra D."/>
            <person name="Gonzalez J."/>
            <person name="Henrissat B."/>
            <person name="Kuo A."/>
            <person name="Liang C."/>
            <person name="Lipzen A."/>
            <person name="Lutzoni F."/>
            <person name="Magnuson J."/>
            <person name="Mondo S."/>
            <person name="Nolan M."/>
            <person name="Ohm R."/>
            <person name="Pangilinan J."/>
            <person name="Park H.-J."/>
            <person name="Ramirez L."/>
            <person name="Alfaro M."/>
            <person name="Sun H."/>
            <person name="Tritt A."/>
            <person name="Yoshinaga Y."/>
            <person name="Zwiers L.-H."/>
            <person name="Turgeon B."/>
            <person name="Goodwin S."/>
            <person name="Spatafora J."/>
            <person name="Crous P."/>
            <person name="Grigoriev I."/>
        </authorList>
    </citation>
    <scope>NUCLEOTIDE SEQUENCE</scope>
    <source>
        <strain evidence="7">CBS 262.69</strain>
    </source>
</reference>
<dbReference type="PANTHER" id="PTHR28038:SF1">
    <property type="entry name" value="ADL329WP"/>
    <property type="match status" value="1"/>
</dbReference>
<evidence type="ECO:0000313" key="8">
    <source>
        <dbReference type="Proteomes" id="UP000799640"/>
    </source>
</evidence>
<name>A0A6G1HWB4_9PEZI</name>
<feature type="compositionally biased region" description="Basic and acidic residues" evidence="5">
    <location>
        <begin position="1"/>
        <end position="11"/>
    </location>
</feature>
<evidence type="ECO:0000256" key="5">
    <source>
        <dbReference type="SAM" id="MobiDB-lite"/>
    </source>
</evidence>
<evidence type="ECO:0000256" key="2">
    <source>
        <dbReference type="ARBA" id="ARBA00022692"/>
    </source>
</evidence>
<evidence type="ECO:0000256" key="3">
    <source>
        <dbReference type="ARBA" id="ARBA00022989"/>
    </source>
</evidence>
<feature type="transmembrane region" description="Helical" evidence="6">
    <location>
        <begin position="74"/>
        <end position="93"/>
    </location>
</feature>
<evidence type="ECO:0000256" key="4">
    <source>
        <dbReference type="ARBA" id="ARBA00023136"/>
    </source>
</evidence>
<dbReference type="GO" id="GO:0045048">
    <property type="term" value="P:protein insertion into ER membrane"/>
    <property type="evidence" value="ECO:0007669"/>
    <property type="project" value="InterPro"/>
</dbReference>
<dbReference type="Proteomes" id="UP000799640">
    <property type="component" value="Unassembled WGS sequence"/>
</dbReference>
<organism evidence="7 8">
    <name type="scientific">Trichodelitschia bisporula</name>
    <dbReference type="NCBI Taxonomy" id="703511"/>
    <lineage>
        <taxon>Eukaryota</taxon>
        <taxon>Fungi</taxon>
        <taxon>Dikarya</taxon>
        <taxon>Ascomycota</taxon>
        <taxon>Pezizomycotina</taxon>
        <taxon>Dothideomycetes</taxon>
        <taxon>Dothideomycetes incertae sedis</taxon>
        <taxon>Phaeotrichales</taxon>
        <taxon>Phaeotrichaceae</taxon>
        <taxon>Trichodelitschia</taxon>
    </lineage>
</organism>
<sequence>MASRKDMRRADLAVVPYTPPPKESDGDMAATMASTMPMIAIVTRNKILGWSAVLVALQSWLGESSTRAASTPGYFSVGMAMMSLCVTYLPLFLPPPPGVPHSGSETQPPAASPLP</sequence>
<dbReference type="AlphaFoldDB" id="A0A6G1HWB4"/>
<dbReference type="Pfam" id="PF03669">
    <property type="entry name" value="ASTER"/>
    <property type="match status" value="1"/>
</dbReference>